<dbReference type="RefSeq" id="WP_114957933.1">
    <property type="nucleotide sequence ID" value="NZ_JBHSJF010000006.1"/>
</dbReference>
<proteinExistence type="predicted"/>
<protein>
    <submittedName>
        <fullName evidence="1">Uncharacterized protein</fullName>
    </submittedName>
</protein>
<sequence length="90" mass="9739">MGAFQVNAKGYYLYTPSWQRDPGATMRAANRATYDNMVANQSTAANNLIGGSLDSTAGMVQLTMQIANERVQTQLQERYSSALSGLDTLA</sequence>
<comment type="caution">
    <text evidence="1">The sequence shown here is derived from an EMBL/GenBank/DDBJ whole genome shotgun (WGS) entry which is preliminary data.</text>
</comment>
<name>A0ABV9Z421_9HYPH</name>
<accession>A0ABV9Z421</accession>
<keyword evidence="2" id="KW-1185">Reference proteome</keyword>
<reference evidence="2" key="1">
    <citation type="journal article" date="2019" name="Int. J. Syst. Evol. Microbiol.">
        <title>The Global Catalogue of Microorganisms (GCM) 10K type strain sequencing project: providing services to taxonomists for standard genome sequencing and annotation.</title>
        <authorList>
            <consortium name="The Broad Institute Genomics Platform"/>
            <consortium name="The Broad Institute Genome Sequencing Center for Infectious Disease"/>
            <person name="Wu L."/>
            <person name="Ma J."/>
        </authorList>
    </citation>
    <scope>NUCLEOTIDE SEQUENCE [LARGE SCALE GENOMIC DNA]</scope>
    <source>
        <strain evidence="2">CGMCC 1.16444</strain>
    </source>
</reference>
<evidence type="ECO:0000313" key="2">
    <source>
        <dbReference type="Proteomes" id="UP001595796"/>
    </source>
</evidence>
<dbReference type="EMBL" id="JBHSJF010000006">
    <property type="protein sequence ID" value="MFC5068578.1"/>
    <property type="molecule type" value="Genomic_DNA"/>
</dbReference>
<gene>
    <name evidence="1" type="ORF">ACFPFW_11210</name>
</gene>
<evidence type="ECO:0000313" key="1">
    <source>
        <dbReference type="EMBL" id="MFC5068578.1"/>
    </source>
</evidence>
<organism evidence="1 2">
    <name type="scientific">Flaviflagellibacter deserti</name>
    <dbReference type="NCBI Taxonomy" id="2267266"/>
    <lineage>
        <taxon>Bacteria</taxon>
        <taxon>Pseudomonadati</taxon>
        <taxon>Pseudomonadota</taxon>
        <taxon>Alphaproteobacteria</taxon>
        <taxon>Hyphomicrobiales</taxon>
        <taxon>Flaviflagellibacter</taxon>
    </lineage>
</organism>
<dbReference type="Proteomes" id="UP001595796">
    <property type="component" value="Unassembled WGS sequence"/>
</dbReference>